<dbReference type="EMBL" id="FQZF01000018">
    <property type="protein sequence ID" value="SHJ68607.1"/>
    <property type="molecule type" value="Genomic_DNA"/>
</dbReference>
<dbReference type="OrthoDB" id="7360866at2"/>
<sequence length="293" mass="32543">MSSQPQAAKASELPQPIYATELVEMRLCDATDTLRAIPGRGCFPAGFRTNWPAEALAMAEGAPGVDEDLPRRVPTARQIDQMDEAFRWISYIPETHVDHRRIVLLRSLISVRQKKHLMSWRQIGEKMGMEHRTVQRRFAQGIGWICQELYRQQLAGKQWALDWQRMRQVAGSLNSKQLVPEASPIVVPVEPGPAPDPYIRASHAPIAFSVSERAERISRFLCGMTGRCQAAMEHFPTDGSPRSIAGGRGFGMQELVVLEGVGILAAEPGGREYRFTPDGVTARAMWGRTAVAA</sequence>
<protein>
    <recommendedName>
        <fullName evidence="1">DUF6362 domain-containing protein</fullName>
    </recommendedName>
</protein>
<feature type="domain" description="DUF6362" evidence="1">
    <location>
        <begin position="44"/>
        <end position="142"/>
    </location>
</feature>
<accession>A0A1M6LBI6</accession>
<organism evidence="2 3">
    <name type="scientific">Muricoccus roseus</name>
    <dbReference type="NCBI Taxonomy" id="198092"/>
    <lineage>
        <taxon>Bacteria</taxon>
        <taxon>Pseudomonadati</taxon>
        <taxon>Pseudomonadota</taxon>
        <taxon>Alphaproteobacteria</taxon>
        <taxon>Acetobacterales</taxon>
        <taxon>Roseomonadaceae</taxon>
        <taxon>Muricoccus</taxon>
    </lineage>
</organism>
<dbReference type="Proteomes" id="UP000184387">
    <property type="component" value="Unassembled WGS sequence"/>
</dbReference>
<evidence type="ECO:0000259" key="1">
    <source>
        <dbReference type="Pfam" id="PF19889"/>
    </source>
</evidence>
<dbReference type="AlphaFoldDB" id="A0A1M6LBI6"/>
<proteinExistence type="predicted"/>
<evidence type="ECO:0000313" key="3">
    <source>
        <dbReference type="Proteomes" id="UP000184387"/>
    </source>
</evidence>
<reference evidence="2 3" key="1">
    <citation type="submission" date="2016-11" db="EMBL/GenBank/DDBJ databases">
        <authorList>
            <person name="Jaros S."/>
            <person name="Januszkiewicz K."/>
            <person name="Wedrychowicz H."/>
        </authorList>
    </citation>
    <scope>NUCLEOTIDE SEQUENCE [LARGE SCALE GENOMIC DNA]</scope>
    <source>
        <strain evidence="2 3">DSM 14916</strain>
    </source>
</reference>
<name>A0A1M6LBI6_9PROT</name>
<gene>
    <name evidence="2" type="ORF">SAMN02745194_03117</name>
</gene>
<evidence type="ECO:0000313" key="2">
    <source>
        <dbReference type="EMBL" id="SHJ68607.1"/>
    </source>
</evidence>
<keyword evidence="3" id="KW-1185">Reference proteome</keyword>
<dbReference type="Pfam" id="PF19889">
    <property type="entry name" value="DUF6362"/>
    <property type="match status" value="1"/>
</dbReference>
<dbReference type="InterPro" id="IPR045942">
    <property type="entry name" value="DUF6362"/>
</dbReference>
<dbReference type="RefSeq" id="WP_073136333.1">
    <property type="nucleotide sequence ID" value="NZ_FQZF01000018.1"/>
</dbReference>